<dbReference type="Gene3D" id="3.40.50.1820">
    <property type="entry name" value="alpha/beta hydrolase"/>
    <property type="match status" value="1"/>
</dbReference>
<dbReference type="PANTHER" id="PTHR10272">
    <property type="entry name" value="PLATELET-ACTIVATING FACTOR ACETYLHYDROLASE"/>
    <property type="match status" value="1"/>
</dbReference>
<dbReference type="EMBL" id="JAZHXI010000005">
    <property type="protein sequence ID" value="KAL2071172.1"/>
    <property type="molecule type" value="Genomic_DNA"/>
</dbReference>
<dbReference type="PANTHER" id="PTHR10272:SF14">
    <property type="entry name" value="PAF ACETYLHYDROLASE FAMILY PROTEIN"/>
    <property type="match status" value="1"/>
</dbReference>
<dbReference type="InterPro" id="IPR029058">
    <property type="entry name" value="AB_hydrolase_fold"/>
</dbReference>
<dbReference type="EC" id="3.1.1.47" evidence="1"/>
<protein>
    <recommendedName>
        <fullName evidence="1">1-alkyl-2-acetylglycerophosphocholine esterase</fullName>
        <ecNumber evidence="1">3.1.1.47</ecNumber>
    </recommendedName>
</protein>
<dbReference type="Pfam" id="PF03403">
    <property type="entry name" value="PAF-AH_p_II"/>
    <property type="match status" value="2"/>
</dbReference>
<evidence type="ECO:0000256" key="3">
    <source>
        <dbReference type="ARBA" id="ARBA00022963"/>
    </source>
</evidence>
<evidence type="ECO:0000256" key="4">
    <source>
        <dbReference type="ARBA" id="ARBA00023098"/>
    </source>
</evidence>
<evidence type="ECO:0000313" key="7">
    <source>
        <dbReference type="Proteomes" id="UP001595075"/>
    </source>
</evidence>
<keyword evidence="5" id="KW-0732">Signal</keyword>
<comment type="caution">
    <text evidence="6">The sequence shown here is derived from an EMBL/GenBank/DDBJ whole genome shotgun (WGS) entry which is preliminary data.</text>
</comment>
<proteinExistence type="predicted"/>
<evidence type="ECO:0000256" key="1">
    <source>
        <dbReference type="ARBA" id="ARBA00013201"/>
    </source>
</evidence>
<feature type="signal peptide" evidence="5">
    <location>
        <begin position="1"/>
        <end position="16"/>
    </location>
</feature>
<evidence type="ECO:0000256" key="2">
    <source>
        <dbReference type="ARBA" id="ARBA00022801"/>
    </source>
</evidence>
<reference evidence="6 7" key="1">
    <citation type="journal article" date="2024" name="Commun. Biol.">
        <title>Comparative genomic analysis of thermophilic fungi reveals convergent evolutionary adaptations and gene losses.</title>
        <authorList>
            <person name="Steindorff A.S."/>
            <person name="Aguilar-Pontes M.V."/>
            <person name="Robinson A.J."/>
            <person name="Andreopoulos B."/>
            <person name="LaButti K."/>
            <person name="Kuo A."/>
            <person name="Mondo S."/>
            <person name="Riley R."/>
            <person name="Otillar R."/>
            <person name="Haridas S."/>
            <person name="Lipzen A."/>
            <person name="Grimwood J."/>
            <person name="Schmutz J."/>
            <person name="Clum A."/>
            <person name="Reid I.D."/>
            <person name="Moisan M.C."/>
            <person name="Butler G."/>
            <person name="Nguyen T.T.M."/>
            <person name="Dewar K."/>
            <person name="Conant G."/>
            <person name="Drula E."/>
            <person name="Henrissat B."/>
            <person name="Hansel C."/>
            <person name="Singer S."/>
            <person name="Hutchinson M.I."/>
            <person name="de Vries R.P."/>
            <person name="Natvig D.O."/>
            <person name="Powell A.J."/>
            <person name="Tsang A."/>
            <person name="Grigoriev I.V."/>
        </authorList>
    </citation>
    <scope>NUCLEOTIDE SEQUENCE [LARGE SCALE GENOMIC DNA]</scope>
    <source>
        <strain evidence="6 7">CBS 494.80</strain>
    </source>
</reference>
<name>A0ABR4CN08_9HELO</name>
<organism evidence="6 7">
    <name type="scientific">Oculimacula yallundae</name>
    <dbReference type="NCBI Taxonomy" id="86028"/>
    <lineage>
        <taxon>Eukaryota</taxon>
        <taxon>Fungi</taxon>
        <taxon>Dikarya</taxon>
        <taxon>Ascomycota</taxon>
        <taxon>Pezizomycotina</taxon>
        <taxon>Leotiomycetes</taxon>
        <taxon>Helotiales</taxon>
        <taxon>Ploettnerulaceae</taxon>
        <taxon>Oculimacula</taxon>
    </lineage>
</organism>
<dbReference type="SUPFAM" id="SSF53474">
    <property type="entry name" value="alpha/beta-Hydrolases"/>
    <property type="match status" value="1"/>
</dbReference>
<keyword evidence="2" id="KW-0378">Hydrolase</keyword>
<keyword evidence="4" id="KW-0443">Lipid metabolism</keyword>
<accession>A0ABR4CN08</accession>
<keyword evidence="7" id="KW-1185">Reference proteome</keyword>
<evidence type="ECO:0000256" key="5">
    <source>
        <dbReference type="SAM" id="SignalP"/>
    </source>
</evidence>
<feature type="chain" id="PRO_5045681242" description="1-alkyl-2-acetylglycerophosphocholine esterase" evidence="5">
    <location>
        <begin position="17"/>
        <end position="347"/>
    </location>
</feature>
<gene>
    <name evidence="6" type="ORF">VTL71DRAFT_12407</name>
</gene>
<dbReference type="Proteomes" id="UP001595075">
    <property type="component" value="Unassembled WGS sequence"/>
</dbReference>
<sequence length="347" mass="37359">MKLLTILVAISSTGYSLLLPNLLGPHAVGTVRLELIDRSRLDPLATNRSFRDLMVSVFYPTTDQTPTLFANSFTPLYSSFLDTRLSLTPGVAGSIVSRAREAAKLKSSSSCPPILLFSPNYQGSRVEFTATLSSMASLGYIVIGVDHPYDTSFVDYPDGRTIYGLQAAPVNASQAAQLVSIRVADMSFVLDTLAKNKTWTKQIPGLHGLLGISRVGIFGHELGGATAAATMLVDLRFACGLTVDGSLYGPVVDKGLKRPFKLFAAEGHNRSTDTSWSKFWAASKTQKEEVSVNGSTTASFADSSFIYEKLKGQGVPDFGDIFGTISGTEALLILSIQLREFFGRCLT</sequence>
<evidence type="ECO:0000313" key="6">
    <source>
        <dbReference type="EMBL" id="KAL2071172.1"/>
    </source>
</evidence>
<keyword evidence="3" id="KW-0442">Lipid degradation</keyword>